<dbReference type="Gene3D" id="3.90.120.10">
    <property type="entry name" value="DNA Methylase, subunit A, domain 2"/>
    <property type="match status" value="1"/>
</dbReference>
<dbReference type="InterPro" id="IPR001525">
    <property type="entry name" value="C5_MeTfrase"/>
</dbReference>
<evidence type="ECO:0000313" key="10">
    <source>
        <dbReference type="EMBL" id="SFH40745.1"/>
    </source>
</evidence>
<proteinExistence type="inferred from homology"/>
<evidence type="ECO:0000313" key="11">
    <source>
        <dbReference type="Proteomes" id="UP000198724"/>
    </source>
</evidence>
<dbReference type="PANTHER" id="PTHR10629:SF52">
    <property type="entry name" value="DNA (CYTOSINE-5)-METHYLTRANSFERASE 1"/>
    <property type="match status" value="1"/>
</dbReference>
<dbReference type="GO" id="GO:0003677">
    <property type="term" value="F:DNA binding"/>
    <property type="evidence" value="ECO:0007669"/>
    <property type="project" value="TreeGrafter"/>
</dbReference>
<dbReference type="CDD" id="cd00315">
    <property type="entry name" value="Cyt_C5_DNA_methylase"/>
    <property type="match status" value="1"/>
</dbReference>
<dbReference type="PRINTS" id="PR00105">
    <property type="entry name" value="C5METTRFRASE"/>
</dbReference>
<evidence type="ECO:0000256" key="5">
    <source>
        <dbReference type="ARBA" id="ARBA00047422"/>
    </source>
</evidence>
<gene>
    <name evidence="10" type="ORF">SAMN05421739_11821</name>
</gene>
<dbReference type="RefSeq" id="WP_092105816.1">
    <property type="nucleotide sequence ID" value="NZ_FOOT01000018.1"/>
</dbReference>
<dbReference type="AlphaFoldDB" id="A0A1I2ZT00"/>
<evidence type="ECO:0000256" key="9">
    <source>
        <dbReference type="SAM" id="MobiDB-lite"/>
    </source>
</evidence>
<dbReference type="NCBIfam" id="TIGR00675">
    <property type="entry name" value="dcm"/>
    <property type="match status" value="1"/>
</dbReference>
<name>A0A1I2ZT00_9BACT</name>
<evidence type="ECO:0000256" key="2">
    <source>
        <dbReference type="ARBA" id="ARBA00022679"/>
    </source>
</evidence>
<dbReference type="PROSITE" id="PS51679">
    <property type="entry name" value="SAM_MT_C5"/>
    <property type="match status" value="1"/>
</dbReference>
<comment type="catalytic activity">
    <reaction evidence="5 8">
        <text>a 2'-deoxycytidine in DNA + S-adenosyl-L-methionine = a 5-methyl-2'-deoxycytidine in DNA + S-adenosyl-L-homocysteine + H(+)</text>
        <dbReference type="Rhea" id="RHEA:13681"/>
        <dbReference type="Rhea" id="RHEA-COMP:11369"/>
        <dbReference type="Rhea" id="RHEA-COMP:11370"/>
        <dbReference type="ChEBI" id="CHEBI:15378"/>
        <dbReference type="ChEBI" id="CHEBI:57856"/>
        <dbReference type="ChEBI" id="CHEBI:59789"/>
        <dbReference type="ChEBI" id="CHEBI:85452"/>
        <dbReference type="ChEBI" id="CHEBI:85454"/>
        <dbReference type="EC" id="2.1.1.37"/>
    </reaction>
</comment>
<dbReference type="Pfam" id="PF00145">
    <property type="entry name" value="DNA_methylase"/>
    <property type="match status" value="1"/>
</dbReference>
<dbReference type="EMBL" id="FOOT01000018">
    <property type="protein sequence ID" value="SFH40745.1"/>
    <property type="molecule type" value="Genomic_DNA"/>
</dbReference>
<dbReference type="InterPro" id="IPR018117">
    <property type="entry name" value="C5_DNA_meth_AS"/>
</dbReference>
<evidence type="ECO:0000256" key="7">
    <source>
        <dbReference type="RuleBase" id="RU000416"/>
    </source>
</evidence>
<dbReference type="GO" id="GO:0044027">
    <property type="term" value="P:negative regulation of gene expression via chromosomal CpG island methylation"/>
    <property type="evidence" value="ECO:0007669"/>
    <property type="project" value="TreeGrafter"/>
</dbReference>
<feature type="compositionally biased region" description="Basic and acidic residues" evidence="9">
    <location>
        <begin position="352"/>
        <end position="364"/>
    </location>
</feature>
<sequence>MRVGSLFSGCGGMDLGFIQAGFDVVWANDFDKHACKVYADNIGPIIHQDVCTLEADSLDEIDVLCGGFPCQPFSSAGKRKGVEDHRGNLFFETLRIVKHHRPKAVVFENVRGLLSTKNATGNKLIDDIQEVLENLDENLSYKVKWKLLNASHYGVPQNRYRVFIVGIRSDIEAEFKFPAEIIPQNPQELTVDWIINYDKDLPNQEHWKLSPQASLMAEYIKEGGSWKDVPYDVLPPRFKRIADNIKHYRSPNFYRRFSRNEINGTITASAQPENCGILHPLENRRYNVREVARIQSFPDNFRFDLDMIQEAYKVIGNAVPPRLAYHVGKAVLDTLTQHNSDNISSAKRSRSLTKEPSERDLILK</sequence>
<dbReference type="EC" id="2.1.1.37" evidence="8"/>
<evidence type="ECO:0000256" key="8">
    <source>
        <dbReference type="RuleBase" id="RU000417"/>
    </source>
</evidence>
<dbReference type="GO" id="GO:0009307">
    <property type="term" value="P:DNA restriction-modification system"/>
    <property type="evidence" value="ECO:0007669"/>
    <property type="project" value="UniProtKB-KW"/>
</dbReference>
<dbReference type="PROSITE" id="PS00094">
    <property type="entry name" value="C5_MTASE_1"/>
    <property type="match status" value="1"/>
</dbReference>
<dbReference type="PROSITE" id="PS00095">
    <property type="entry name" value="C5_MTASE_2"/>
    <property type="match status" value="1"/>
</dbReference>
<keyword evidence="2 6" id="KW-0808">Transferase</keyword>
<dbReference type="InterPro" id="IPR050390">
    <property type="entry name" value="C5-Methyltransferase"/>
</dbReference>
<dbReference type="Gene3D" id="3.40.50.150">
    <property type="entry name" value="Vaccinia Virus protein VP39"/>
    <property type="match status" value="1"/>
</dbReference>
<accession>A0A1I2ZT00</accession>
<keyword evidence="3 6" id="KW-0949">S-adenosyl-L-methionine</keyword>
<comment type="similarity">
    <text evidence="6 7">Belongs to the class I-like SAM-binding methyltransferase superfamily. C5-methyltransferase family.</text>
</comment>
<dbReference type="GO" id="GO:0003886">
    <property type="term" value="F:DNA (cytosine-5-)-methyltransferase activity"/>
    <property type="evidence" value="ECO:0007669"/>
    <property type="project" value="UniProtKB-EC"/>
</dbReference>
<organism evidence="10 11">
    <name type="scientific">Pontibacter chinhatensis</name>
    <dbReference type="NCBI Taxonomy" id="1436961"/>
    <lineage>
        <taxon>Bacteria</taxon>
        <taxon>Pseudomonadati</taxon>
        <taxon>Bacteroidota</taxon>
        <taxon>Cytophagia</taxon>
        <taxon>Cytophagales</taxon>
        <taxon>Hymenobacteraceae</taxon>
        <taxon>Pontibacter</taxon>
    </lineage>
</organism>
<dbReference type="InterPro" id="IPR031303">
    <property type="entry name" value="C5_meth_CS"/>
</dbReference>
<feature type="region of interest" description="Disordered" evidence="9">
    <location>
        <begin position="342"/>
        <end position="364"/>
    </location>
</feature>
<dbReference type="InterPro" id="IPR029063">
    <property type="entry name" value="SAM-dependent_MTases_sf"/>
</dbReference>
<reference evidence="11" key="1">
    <citation type="submission" date="2016-10" db="EMBL/GenBank/DDBJ databases">
        <authorList>
            <person name="Varghese N."/>
            <person name="Submissions S."/>
        </authorList>
    </citation>
    <scope>NUCLEOTIDE SEQUENCE [LARGE SCALE GENOMIC DNA]</scope>
    <source>
        <strain evidence="11">LP51</strain>
    </source>
</reference>
<feature type="active site" evidence="6">
    <location>
        <position position="70"/>
    </location>
</feature>
<keyword evidence="1 6" id="KW-0489">Methyltransferase</keyword>
<evidence type="ECO:0000256" key="4">
    <source>
        <dbReference type="ARBA" id="ARBA00022747"/>
    </source>
</evidence>
<dbReference type="SUPFAM" id="SSF53335">
    <property type="entry name" value="S-adenosyl-L-methionine-dependent methyltransferases"/>
    <property type="match status" value="1"/>
</dbReference>
<keyword evidence="4" id="KW-0680">Restriction system</keyword>
<protein>
    <recommendedName>
        <fullName evidence="8">Cytosine-specific methyltransferase</fullName>
        <ecNumber evidence="8">2.1.1.37</ecNumber>
    </recommendedName>
</protein>
<evidence type="ECO:0000256" key="3">
    <source>
        <dbReference type="ARBA" id="ARBA00022691"/>
    </source>
</evidence>
<evidence type="ECO:0000256" key="6">
    <source>
        <dbReference type="PROSITE-ProRule" id="PRU01016"/>
    </source>
</evidence>
<keyword evidence="11" id="KW-1185">Reference proteome</keyword>
<dbReference type="Proteomes" id="UP000198724">
    <property type="component" value="Unassembled WGS sequence"/>
</dbReference>
<dbReference type="STRING" id="1436961.SAMN05421739_11821"/>
<dbReference type="GO" id="GO:0032259">
    <property type="term" value="P:methylation"/>
    <property type="evidence" value="ECO:0007669"/>
    <property type="project" value="UniProtKB-KW"/>
</dbReference>
<evidence type="ECO:0000256" key="1">
    <source>
        <dbReference type="ARBA" id="ARBA00022603"/>
    </source>
</evidence>
<dbReference type="PANTHER" id="PTHR10629">
    <property type="entry name" value="CYTOSINE-SPECIFIC METHYLTRANSFERASE"/>
    <property type="match status" value="1"/>
</dbReference>
<dbReference type="OrthoDB" id="32195at2"/>